<evidence type="ECO:0000259" key="2">
    <source>
        <dbReference type="Pfam" id="PF03981"/>
    </source>
</evidence>
<dbReference type="STRING" id="37992.A0A4Z0Y8U6"/>
<gene>
    <name evidence="3" type="ORF">E0Z10_g8181</name>
</gene>
<reference evidence="3 4" key="1">
    <citation type="submission" date="2019-03" db="EMBL/GenBank/DDBJ databases">
        <title>Draft genome sequence of Xylaria hypoxylon DSM 108379, a ubiquitous saprotrophic-parasitic fungi on hardwood.</title>
        <authorList>
            <person name="Buettner E."/>
            <person name="Leonhardt S."/>
            <person name="Gebauer A.M."/>
            <person name="Liers C."/>
            <person name="Hofrichter M."/>
            <person name="Kellner H."/>
        </authorList>
    </citation>
    <scope>NUCLEOTIDE SEQUENCE [LARGE SCALE GENOMIC DNA]</scope>
    <source>
        <strain evidence="3 4">DSM 108379</strain>
    </source>
</reference>
<accession>A0A4Z0Y8U6</accession>
<dbReference type="InterPro" id="IPR007129">
    <property type="entry name" value="Ubiqinol_cyt_c_chaperone_CPB3"/>
</dbReference>
<dbReference type="GO" id="GO:0005739">
    <property type="term" value="C:mitochondrion"/>
    <property type="evidence" value="ECO:0007669"/>
    <property type="project" value="TreeGrafter"/>
</dbReference>
<dbReference type="PANTHER" id="PTHR12184:SF1">
    <property type="entry name" value="UBIQUINOL-CYTOCHROME-C REDUCTASE COMPLEX ASSEMBLY FACTOR 1"/>
    <property type="match status" value="1"/>
</dbReference>
<dbReference type="EMBL" id="SKBN01000213">
    <property type="protein sequence ID" value="TGJ80589.1"/>
    <property type="molecule type" value="Genomic_DNA"/>
</dbReference>
<comment type="similarity">
    <text evidence="1">Belongs to the CBP3 family.</text>
</comment>
<dbReference type="OrthoDB" id="10253878at2759"/>
<keyword evidence="4" id="KW-1185">Reference proteome</keyword>
<protein>
    <recommendedName>
        <fullName evidence="2">Ubiquinol-cytochrome c chaperone domain-containing protein</fullName>
    </recommendedName>
</protein>
<comment type="caution">
    <text evidence="3">The sequence shown here is derived from an EMBL/GenBank/DDBJ whole genome shotgun (WGS) entry which is preliminary data.</text>
</comment>
<proteinExistence type="inferred from homology"/>
<dbReference type="AlphaFoldDB" id="A0A4Z0Y8U6"/>
<sequence>MACRSCKRQLLLLARQANAPVAAELYSAALGQQRLHRVATTPVTHQLRRGFRSTPAQSGFMDSIRSTIQRSSEPYRVMAATKEIYDACSKAAPYKIDPIAIKLGTVPKTPEGEDIGEGNGMWHDGHISTNGDLSTEFKLLPTFSTWSQVTMLHLYLVFARLRNLDRYAARAWQAQLVDHFFFDAEERMDLSHGISSRALRGRYLKDLFVQWRGVVAAYDEGVAKGDAVLASAIWRNVFKAREDVNVRDLAATVSWMRLSLKMLDQMPDEALFTRAGTALRWPAKNEFAVVDQPTRQLADQLAPNTEPAGRASSAA</sequence>
<dbReference type="Pfam" id="PF03981">
    <property type="entry name" value="Ubiq_cyt_C_chap"/>
    <property type="match status" value="1"/>
</dbReference>
<feature type="domain" description="Ubiquinol-cytochrome c chaperone" evidence="2">
    <location>
        <begin position="136"/>
        <end position="273"/>
    </location>
</feature>
<evidence type="ECO:0000313" key="4">
    <source>
        <dbReference type="Proteomes" id="UP000297716"/>
    </source>
</evidence>
<dbReference type="PANTHER" id="PTHR12184">
    <property type="entry name" value="UBIQUINOL-CYTOCHROME C REDUCTASE COMPLEX ASSEMBLY FACTOR 1 FAMILY MEMBER"/>
    <property type="match status" value="1"/>
</dbReference>
<dbReference type="InterPro" id="IPR021150">
    <property type="entry name" value="Ubiq_cyt_c_chap"/>
</dbReference>
<name>A0A4Z0Y8U6_9PEZI</name>
<evidence type="ECO:0000313" key="3">
    <source>
        <dbReference type="EMBL" id="TGJ80589.1"/>
    </source>
</evidence>
<organism evidence="3 4">
    <name type="scientific">Xylaria hypoxylon</name>
    <dbReference type="NCBI Taxonomy" id="37992"/>
    <lineage>
        <taxon>Eukaryota</taxon>
        <taxon>Fungi</taxon>
        <taxon>Dikarya</taxon>
        <taxon>Ascomycota</taxon>
        <taxon>Pezizomycotina</taxon>
        <taxon>Sordariomycetes</taxon>
        <taxon>Xylariomycetidae</taxon>
        <taxon>Xylariales</taxon>
        <taxon>Xylariaceae</taxon>
        <taxon>Xylaria</taxon>
    </lineage>
</organism>
<dbReference type="GO" id="GO:0034551">
    <property type="term" value="P:mitochondrial respiratory chain complex III assembly"/>
    <property type="evidence" value="ECO:0007669"/>
    <property type="project" value="TreeGrafter"/>
</dbReference>
<dbReference type="Proteomes" id="UP000297716">
    <property type="component" value="Unassembled WGS sequence"/>
</dbReference>
<evidence type="ECO:0000256" key="1">
    <source>
        <dbReference type="ARBA" id="ARBA00006407"/>
    </source>
</evidence>